<dbReference type="SUPFAM" id="SSF81321">
    <property type="entry name" value="Family A G protein-coupled receptor-like"/>
    <property type="match status" value="1"/>
</dbReference>
<feature type="region of interest" description="Disordered" evidence="1">
    <location>
        <begin position="1"/>
        <end position="33"/>
    </location>
</feature>
<dbReference type="EMBL" id="JYDT01000038">
    <property type="protein sequence ID" value="KRY88832.1"/>
    <property type="molecule type" value="Genomic_DNA"/>
</dbReference>
<protein>
    <recommendedName>
        <fullName evidence="5">G-protein coupled receptors family 1 profile domain-containing protein</fullName>
    </recommendedName>
</protein>
<evidence type="ECO:0000256" key="1">
    <source>
        <dbReference type="SAM" id="MobiDB-lite"/>
    </source>
</evidence>
<feature type="transmembrane region" description="Helical" evidence="2">
    <location>
        <begin position="189"/>
        <end position="211"/>
    </location>
</feature>
<feature type="transmembrane region" description="Helical" evidence="2">
    <location>
        <begin position="314"/>
        <end position="331"/>
    </location>
</feature>
<feature type="transmembrane region" description="Helical" evidence="2">
    <location>
        <begin position="235"/>
        <end position="254"/>
    </location>
</feature>
<dbReference type="Gene3D" id="1.20.1070.10">
    <property type="entry name" value="Rhodopsin 7-helix transmembrane proteins"/>
    <property type="match status" value="1"/>
</dbReference>
<proteinExistence type="predicted"/>
<reference evidence="3 4" key="1">
    <citation type="submission" date="2015-01" db="EMBL/GenBank/DDBJ databases">
        <title>Evolution of Trichinella species and genotypes.</title>
        <authorList>
            <person name="Korhonen P.K."/>
            <person name="Edoardo P."/>
            <person name="Giuseppe L.R."/>
            <person name="Gasser R.B."/>
        </authorList>
    </citation>
    <scope>NUCLEOTIDE SEQUENCE [LARGE SCALE GENOMIC DNA]</scope>
    <source>
        <strain evidence="3">ISS470</strain>
    </source>
</reference>
<keyword evidence="4" id="KW-1185">Reference proteome</keyword>
<sequence>MTYGKFVTQAGSCKEEEEEEEGEEEEEEEEEEEALRVSAYESMEQRYEDTGLKFQQKFLEMNALTIGRMALLIFLECFAFITQLLFIGVGISRRPLEAFPMFIVFCSVNSCIIALSMILEHGRRFYLANSNLFAYRPMTCLYASPHLITRIFGHSNFLLTALLISVERLLALYYPMWHKRLFSERQCRMLMCLIACSSIMVVILLCLFAWINSNALVSPQCSLQQTSYTFTLTMAYYYLIGDSLSCFTNCILLFKLYRRRSVSTMNVSIKKRWIIIFIMTNIILAFGPDVVNLMRLCGSVKRGVQRLGQFMKQTYAYVLVVLYFFSCADLAESMRRTFRCNKCSLRRAPILPGN</sequence>
<dbReference type="AlphaFoldDB" id="A0A0V1FS72"/>
<dbReference type="OrthoDB" id="5916260at2759"/>
<feature type="compositionally biased region" description="Acidic residues" evidence="1">
    <location>
        <begin position="15"/>
        <end position="33"/>
    </location>
</feature>
<keyword evidence="2" id="KW-0472">Membrane</keyword>
<accession>A0A0V1FS72</accession>
<comment type="caution">
    <text evidence="3">The sequence shown here is derived from an EMBL/GenBank/DDBJ whole genome shotgun (WGS) entry which is preliminary data.</text>
</comment>
<name>A0A0V1FS72_TRIPS</name>
<dbReference type="Proteomes" id="UP000054995">
    <property type="component" value="Unassembled WGS sequence"/>
</dbReference>
<organism evidence="3 4">
    <name type="scientific">Trichinella pseudospiralis</name>
    <name type="common">Parasitic roundworm</name>
    <dbReference type="NCBI Taxonomy" id="6337"/>
    <lineage>
        <taxon>Eukaryota</taxon>
        <taxon>Metazoa</taxon>
        <taxon>Ecdysozoa</taxon>
        <taxon>Nematoda</taxon>
        <taxon>Enoplea</taxon>
        <taxon>Dorylaimia</taxon>
        <taxon>Trichinellida</taxon>
        <taxon>Trichinellidae</taxon>
        <taxon>Trichinella</taxon>
    </lineage>
</organism>
<evidence type="ECO:0000313" key="3">
    <source>
        <dbReference type="EMBL" id="KRY88832.1"/>
    </source>
</evidence>
<keyword evidence="2" id="KW-1133">Transmembrane helix</keyword>
<feature type="transmembrane region" description="Helical" evidence="2">
    <location>
        <begin position="69"/>
        <end position="92"/>
    </location>
</feature>
<feature type="transmembrane region" description="Helical" evidence="2">
    <location>
        <begin position="98"/>
        <end position="119"/>
    </location>
</feature>
<evidence type="ECO:0000313" key="4">
    <source>
        <dbReference type="Proteomes" id="UP000054995"/>
    </source>
</evidence>
<evidence type="ECO:0000256" key="2">
    <source>
        <dbReference type="SAM" id="Phobius"/>
    </source>
</evidence>
<feature type="transmembrane region" description="Helical" evidence="2">
    <location>
        <begin position="274"/>
        <end position="294"/>
    </location>
</feature>
<keyword evidence="2" id="KW-0812">Transmembrane</keyword>
<evidence type="ECO:0008006" key="5">
    <source>
        <dbReference type="Google" id="ProtNLM"/>
    </source>
</evidence>
<gene>
    <name evidence="3" type="ORF">T4D_13409</name>
</gene>